<dbReference type="PANTHER" id="PTHR15822">
    <property type="entry name" value="TRAF AND TNF RECEPTOR-ASSOCIATED PROTEIN"/>
    <property type="match status" value="1"/>
</dbReference>
<dbReference type="PANTHER" id="PTHR15822:SF4">
    <property type="entry name" value="TYROSYL-DNA PHOSPHODIESTERASE 2"/>
    <property type="match status" value="1"/>
</dbReference>
<dbReference type="Proteomes" id="UP001144280">
    <property type="component" value="Unassembled WGS sequence"/>
</dbReference>
<evidence type="ECO:0000256" key="4">
    <source>
        <dbReference type="ARBA" id="ARBA00022723"/>
    </source>
</evidence>
<dbReference type="RefSeq" id="WP_281900468.1">
    <property type="nucleotide sequence ID" value="NZ_BSDI01000031.1"/>
</dbReference>
<dbReference type="Pfam" id="PF03372">
    <property type="entry name" value="Exo_endo_phos"/>
    <property type="match status" value="1"/>
</dbReference>
<evidence type="ECO:0000313" key="10">
    <source>
        <dbReference type="EMBL" id="GLI00271.1"/>
    </source>
</evidence>
<proteinExistence type="predicted"/>
<gene>
    <name evidence="10" type="ORF">Pa4123_55470</name>
</gene>
<keyword evidence="3" id="KW-0540">Nuclease</keyword>
<keyword evidence="5" id="KW-0227">DNA damage</keyword>
<evidence type="ECO:0000256" key="8">
    <source>
        <dbReference type="ARBA" id="ARBA00023204"/>
    </source>
</evidence>
<dbReference type="InterPro" id="IPR036691">
    <property type="entry name" value="Endo/exonu/phosph_ase_sf"/>
</dbReference>
<feature type="domain" description="Endonuclease/exonuclease/phosphatase" evidence="9">
    <location>
        <begin position="7"/>
        <end position="252"/>
    </location>
</feature>
<protein>
    <recommendedName>
        <fullName evidence="9">Endonuclease/exonuclease/phosphatase domain-containing protein</fullName>
    </recommendedName>
</protein>
<name>A0ABQ5R0L1_9ACTN</name>
<sequence length="262" mass="28685">MVEMSVASLNTRGIPLRRSQLAERYAAIAAAFEASTVDVVCFQELLTYWHLRRLATRMPSFRHVSFRPSVAGPAGGLATLSRLPVARTRYHRFPLPRRTADLPLRALFHATLKGALVTELAGPHARLVNTHPVANFDGDWSESNRYTPLLRSELTRLAEVARDAQAPTVVCGDFNVAGDSVLHRDFVAKSGLTDAFDGRCPPTFRAEYLHNGQTPYCIDFILVSDAITVRATEVLFTGTEPLPGGPVALSDHLGLRATLSLP</sequence>
<dbReference type="Gene3D" id="3.60.10.10">
    <property type="entry name" value="Endonuclease/exonuclease/phosphatase"/>
    <property type="match status" value="1"/>
</dbReference>
<evidence type="ECO:0000259" key="9">
    <source>
        <dbReference type="Pfam" id="PF03372"/>
    </source>
</evidence>
<comment type="caution">
    <text evidence="10">The sequence shown here is derived from an EMBL/GenBank/DDBJ whole genome shotgun (WGS) entry which is preliminary data.</text>
</comment>
<comment type="cofactor">
    <cofactor evidence="2">
        <name>Mg(2+)</name>
        <dbReference type="ChEBI" id="CHEBI:18420"/>
    </cofactor>
</comment>
<evidence type="ECO:0000256" key="1">
    <source>
        <dbReference type="ARBA" id="ARBA00001936"/>
    </source>
</evidence>
<reference evidence="10" key="1">
    <citation type="submission" date="2022-12" db="EMBL/GenBank/DDBJ databases">
        <title>New Phytohabitans aurantiacus sp. RD004123 nov., an actinomycete isolated from soil.</title>
        <authorList>
            <person name="Triningsih D.W."/>
            <person name="Harunari E."/>
            <person name="Igarashi Y."/>
        </authorList>
    </citation>
    <scope>NUCLEOTIDE SEQUENCE</scope>
    <source>
        <strain evidence="10">RD004123</strain>
    </source>
</reference>
<evidence type="ECO:0000256" key="7">
    <source>
        <dbReference type="ARBA" id="ARBA00022842"/>
    </source>
</evidence>
<evidence type="ECO:0000256" key="2">
    <source>
        <dbReference type="ARBA" id="ARBA00001946"/>
    </source>
</evidence>
<accession>A0ABQ5R0L1</accession>
<organism evidence="10 11">
    <name type="scientific">Phytohabitans aurantiacus</name>
    <dbReference type="NCBI Taxonomy" id="3016789"/>
    <lineage>
        <taxon>Bacteria</taxon>
        <taxon>Bacillati</taxon>
        <taxon>Actinomycetota</taxon>
        <taxon>Actinomycetes</taxon>
        <taxon>Micromonosporales</taxon>
        <taxon>Micromonosporaceae</taxon>
    </lineage>
</organism>
<comment type="cofactor">
    <cofactor evidence="1">
        <name>Mn(2+)</name>
        <dbReference type="ChEBI" id="CHEBI:29035"/>
    </cofactor>
</comment>
<evidence type="ECO:0000256" key="5">
    <source>
        <dbReference type="ARBA" id="ARBA00022763"/>
    </source>
</evidence>
<dbReference type="InterPro" id="IPR005135">
    <property type="entry name" value="Endo/exonuclease/phosphatase"/>
</dbReference>
<dbReference type="SUPFAM" id="SSF56219">
    <property type="entry name" value="DNase I-like"/>
    <property type="match status" value="1"/>
</dbReference>
<keyword evidence="8" id="KW-0234">DNA repair</keyword>
<keyword evidence="11" id="KW-1185">Reference proteome</keyword>
<dbReference type="InterPro" id="IPR051547">
    <property type="entry name" value="TDP2-like"/>
</dbReference>
<dbReference type="EMBL" id="BSDI01000031">
    <property type="protein sequence ID" value="GLI00271.1"/>
    <property type="molecule type" value="Genomic_DNA"/>
</dbReference>
<keyword evidence="4" id="KW-0479">Metal-binding</keyword>
<evidence type="ECO:0000256" key="3">
    <source>
        <dbReference type="ARBA" id="ARBA00022722"/>
    </source>
</evidence>
<evidence type="ECO:0000313" key="11">
    <source>
        <dbReference type="Proteomes" id="UP001144280"/>
    </source>
</evidence>
<keyword evidence="6" id="KW-0378">Hydrolase</keyword>
<keyword evidence="7" id="KW-0460">Magnesium</keyword>
<evidence type="ECO:0000256" key="6">
    <source>
        <dbReference type="ARBA" id="ARBA00022801"/>
    </source>
</evidence>